<evidence type="ECO:0000313" key="9">
    <source>
        <dbReference type="Proteomes" id="UP000269721"/>
    </source>
</evidence>
<evidence type="ECO:0000256" key="4">
    <source>
        <dbReference type="ARBA" id="ARBA00022833"/>
    </source>
</evidence>
<accession>A0A4P9W403</accession>
<name>A0A4P9W403_9FUNG</name>
<evidence type="ECO:0000256" key="5">
    <source>
        <dbReference type="ARBA" id="ARBA00023049"/>
    </source>
</evidence>
<organism evidence="8 9">
    <name type="scientific">Blyttiomyces helicus</name>
    <dbReference type="NCBI Taxonomy" id="388810"/>
    <lineage>
        <taxon>Eukaryota</taxon>
        <taxon>Fungi</taxon>
        <taxon>Fungi incertae sedis</taxon>
        <taxon>Chytridiomycota</taxon>
        <taxon>Chytridiomycota incertae sedis</taxon>
        <taxon>Chytridiomycetes</taxon>
        <taxon>Chytridiomycetes incertae sedis</taxon>
        <taxon>Blyttiomyces</taxon>
    </lineage>
</organism>
<dbReference type="PANTHER" id="PTHR33478">
    <property type="entry name" value="EXTRACELLULAR METALLOPROTEINASE MEP"/>
    <property type="match status" value="1"/>
</dbReference>
<dbReference type="PANTHER" id="PTHR33478:SF1">
    <property type="entry name" value="EXTRACELLULAR METALLOPROTEINASE MEP"/>
    <property type="match status" value="1"/>
</dbReference>
<proteinExistence type="inferred from homology"/>
<comment type="subcellular location">
    <subcellularLocation>
        <location evidence="7">Secreted</location>
    </subcellularLocation>
</comment>
<evidence type="ECO:0000256" key="3">
    <source>
        <dbReference type="ARBA" id="ARBA00022801"/>
    </source>
</evidence>
<keyword evidence="4 6" id="KW-0862">Zinc</keyword>
<keyword evidence="3 7" id="KW-0378">Hydrolase</keyword>
<dbReference type="InterPro" id="IPR001842">
    <property type="entry name" value="Peptidase_M36"/>
</dbReference>
<dbReference type="GO" id="GO:0004222">
    <property type="term" value="F:metalloendopeptidase activity"/>
    <property type="evidence" value="ECO:0007669"/>
    <property type="project" value="InterPro"/>
</dbReference>
<gene>
    <name evidence="8" type="ORF">BDK51DRAFT_2592</name>
</gene>
<dbReference type="AlphaFoldDB" id="A0A4P9W403"/>
<dbReference type="InterPro" id="IPR050371">
    <property type="entry name" value="Fungal_virulence_M36"/>
</dbReference>
<feature type="non-terminal residue" evidence="8">
    <location>
        <position position="1"/>
    </location>
</feature>
<dbReference type="GO" id="GO:0005615">
    <property type="term" value="C:extracellular space"/>
    <property type="evidence" value="ECO:0007669"/>
    <property type="project" value="InterPro"/>
</dbReference>
<evidence type="ECO:0000256" key="6">
    <source>
        <dbReference type="PIRSR" id="PIRSR601842-2"/>
    </source>
</evidence>
<keyword evidence="7" id="KW-0865">Zymogen</keyword>
<dbReference type="EC" id="3.4.24.-" evidence="7"/>
<dbReference type="Gene3D" id="3.10.170.10">
    <property type="match status" value="1"/>
</dbReference>
<evidence type="ECO:0000256" key="1">
    <source>
        <dbReference type="ARBA" id="ARBA00022670"/>
    </source>
</evidence>
<sequence>RLKYVQVNDGELRLVWDLELDLGDNFYNAVVDADNGDVLGLVDWVSDAAYNIWPLGTNDPKSGERELVVDPAHPVASPHGWHAQGKDVKNLKVYTSTIGNNVYAQDNVDGRSNWRDNYRPEVNKSLVFDFPVDFNKQPVSYIDAAITNLFYWNNIIHDLFYVYGFDEDAGNFQHVNLGKGGKGNDAVIANAQDGSGYNNANFMTPRDGSQPRMRMYVWDVVSPMRDGDLEGGIVV</sequence>
<evidence type="ECO:0000256" key="2">
    <source>
        <dbReference type="ARBA" id="ARBA00022723"/>
    </source>
</evidence>
<feature type="binding site" evidence="6">
    <location>
        <position position="47"/>
    </location>
    <ligand>
        <name>Zn(2+)</name>
        <dbReference type="ChEBI" id="CHEBI:29105"/>
        <note>catalytic</note>
    </ligand>
</feature>
<dbReference type="OrthoDB" id="3227768at2759"/>
<keyword evidence="9" id="KW-1185">Reference proteome</keyword>
<dbReference type="GO" id="GO:0006508">
    <property type="term" value="P:proteolysis"/>
    <property type="evidence" value="ECO:0007669"/>
    <property type="project" value="UniProtKB-KW"/>
</dbReference>
<comment type="similarity">
    <text evidence="7">Belongs to the peptidase M36 family.</text>
</comment>
<keyword evidence="1 7" id="KW-0645">Protease</keyword>
<dbReference type="Pfam" id="PF02128">
    <property type="entry name" value="Peptidase_M36"/>
    <property type="match status" value="1"/>
</dbReference>
<evidence type="ECO:0000313" key="8">
    <source>
        <dbReference type="EMBL" id="RKO86894.1"/>
    </source>
</evidence>
<reference evidence="9" key="1">
    <citation type="journal article" date="2018" name="Nat. Microbiol.">
        <title>Leveraging single-cell genomics to expand the fungal tree of life.</title>
        <authorList>
            <person name="Ahrendt S.R."/>
            <person name="Quandt C.A."/>
            <person name="Ciobanu D."/>
            <person name="Clum A."/>
            <person name="Salamov A."/>
            <person name="Andreopoulos B."/>
            <person name="Cheng J.F."/>
            <person name="Woyke T."/>
            <person name="Pelin A."/>
            <person name="Henrissat B."/>
            <person name="Reynolds N.K."/>
            <person name="Benny G.L."/>
            <person name="Smith M.E."/>
            <person name="James T.Y."/>
            <person name="Grigoriev I.V."/>
        </authorList>
    </citation>
    <scope>NUCLEOTIDE SEQUENCE [LARGE SCALE GENOMIC DNA]</scope>
</reference>
<dbReference type="Proteomes" id="UP000269721">
    <property type="component" value="Unassembled WGS sequence"/>
</dbReference>
<protein>
    <recommendedName>
        <fullName evidence="7">Extracellular metalloproteinase</fullName>
        <ecNumber evidence="7">3.4.24.-</ecNumber>
    </recommendedName>
    <alternativeName>
        <fullName evidence="7">Fungalysin</fullName>
    </alternativeName>
</protein>
<dbReference type="PRINTS" id="PR00999">
    <property type="entry name" value="FUNGALYSIN"/>
</dbReference>
<keyword evidence="2 6" id="KW-0479">Metal-binding</keyword>
<dbReference type="SUPFAM" id="SSF55486">
    <property type="entry name" value="Metalloproteases ('zincins'), catalytic domain"/>
    <property type="match status" value="1"/>
</dbReference>
<dbReference type="EMBL" id="KZ997832">
    <property type="protein sequence ID" value="RKO86894.1"/>
    <property type="molecule type" value="Genomic_DNA"/>
</dbReference>
<comment type="cofactor">
    <cofactor evidence="6">
        <name>Zn(2+)</name>
        <dbReference type="ChEBI" id="CHEBI:29105"/>
    </cofactor>
    <text evidence="6">Binds 1 zinc ion per subunit.</text>
</comment>
<feature type="non-terminal residue" evidence="8">
    <location>
        <position position="235"/>
    </location>
</feature>
<dbReference type="GO" id="GO:0008270">
    <property type="term" value="F:zinc ion binding"/>
    <property type="evidence" value="ECO:0007669"/>
    <property type="project" value="InterPro"/>
</dbReference>
<keyword evidence="7" id="KW-0964">Secreted</keyword>
<evidence type="ECO:0000256" key="7">
    <source>
        <dbReference type="RuleBase" id="RU364017"/>
    </source>
</evidence>
<keyword evidence="5 7" id="KW-0482">Metalloprotease</keyword>